<comment type="caution">
    <text evidence="11">The sequence shown here is derived from an EMBL/GenBank/DDBJ whole genome shotgun (WGS) entry which is preliminary data.</text>
</comment>
<dbReference type="CDD" id="cd03257">
    <property type="entry name" value="ABC_NikE_OppD_transporters"/>
    <property type="match status" value="1"/>
</dbReference>
<dbReference type="NCBIfam" id="TIGR01727">
    <property type="entry name" value="oligo_HPY"/>
    <property type="match status" value="1"/>
</dbReference>
<dbReference type="InterPro" id="IPR017871">
    <property type="entry name" value="ABC_transporter-like_CS"/>
</dbReference>
<evidence type="ECO:0000313" key="12">
    <source>
        <dbReference type="Proteomes" id="UP000284841"/>
    </source>
</evidence>
<dbReference type="FunFam" id="3.40.50.300:FF:000016">
    <property type="entry name" value="Oligopeptide ABC transporter ATP-binding component"/>
    <property type="match status" value="1"/>
</dbReference>
<evidence type="ECO:0000256" key="4">
    <source>
        <dbReference type="ARBA" id="ARBA00022475"/>
    </source>
</evidence>
<dbReference type="AlphaFoldDB" id="A0A415DV39"/>
<evidence type="ECO:0000259" key="10">
    <source>
        <dbReference type="PROSITE" id="PS50893"/>
    </source>
</evidence>
<feature type="domain" description="ABC transporter" evidence="10">
    <location>
        <begin position="4"/>
        <end position="252"/>
    </location>
</feature>
<dbReference type="InterPro" id="IPR003439">
    <property type="entry name" value="ABC_transporter-like_ATP-bd"/>
</dbReference>
<dbReference type="InterPro" id="IPR050388">
    <property type="entry name" value="ABC_Ni/Peptide_Import"/>
</dbReference>
<dbReference type="SUPFAM" id="SSF52540">
    <property type="entry name" value="P-loop containing nucleoside triphosphate hydrolases"/>
    <property type="match status" value="1"/>
</dbReference>
<keyword evidence="3" id="KW-0813">Transport</keyword>
<evidence type="ECO:0000256" key="7">
    <source>
        <dbReference type="ARBA" id="ARBA00022840"/>
    </source>
</evidence>
<dbReference type="GO" id="GO:0005524">
    <property type="term" value="F:ATP binding"/>
    <property type="evidence" value="ECO:0007669"/>
    <property type="project" value="UniProtKB-KW"/>
</dbReference>
<comment type="subcellular location">
    <subcellularLocation>
        <location evidence="1">Cell membrane</location>
        <topology evidence="1">Peripheral membrane protein</topology>
    </subcellularLocation>
</comment>
<dbReference type="Pfam" id="PF00005">
    <property type="entry name" value="ABC_tran"/>
    <property type="match status" value="1"/>
</dbReference>
<keyword evidence="9" id="KW-0472">Membrane</keyword>
<evidence type="ECO:0000256" key="1">
    <source>
        <dbReference type="ARBA" id="ARBA00004202"/>
    </source>
</evidence>
<dbReference type="Proteomes" id="UP000284841">
    <property type="component" value="Unassembled WGS sequence"/>
</dbReference>
<accession>A0A415DV39</accession>
<dbReference type="SMART" id="SM00382">
    <property type="entry name" value="AAA"/>
    <property type="match status" value="1"/>
</dbReference>
<name>A0A415DV39_9FIRM</name>
<evidence type="ECO:0000256" key="8">
    <source>
        <dbReference type="ARBA" id="ARBA00022967"/>
    </source>
</evidence>
<keyword evidence="8" id="KW-1278">Translocase</keyword>
<dbReference type="EMBL" id="QRMS01000007">
    <property type="protein sequence ID" value="RHJ84008.1"/>
    <property type="molecule type" value="Genomic_DNA"/>
</dbReference>
<keyword evidence="7 11" id="KW-0067">ATP-binding</keyword>
<dbReference type="STRING" id="1776384.GCA_900086585_00371"/>
<keyword evidence="4" id="KW-1003">Cell membrane</keyword>
<comment type="similarity">
    <text evidence="2">Belongs to the ABC transporter superfamily.</text>
</comment>
<dbReference type="InterPro" id="IPR027417">
    <property type="entry name" value="P-loop_NTPase"/>
</dbReference>
<keyword evidence="6" id="KW-0547">Nucleotide-binding</keyword>
<evidence type="ECO:0000256" key="3">
    <source>
        <dbReference type="ARBA" id="ARBA00022448"/>
    </source>
</evidence>
<dbReference type="PANTHER" id="PTHR43297:SF14">
    <property type="entry name" value="ATPASE AAA-TYPE CORE DOMAIN-CONTAINING PROTEIN"/>
    <property type="match status" value="1"/>
</dbReference>
<evidence type="ECO:0000256" key="5">
    <source>
        <dbReference type="ARBA" id="ARBA00022519"/>
    </source>
</evidence>
<dbReference type="Gene3D" id="3.40.50.300">
    <property type="entry name" value="P-loop containing nucleotide triphosphate hydrolases"/>
    <property type="match status" value="1"/>
</dbReference>
<dbReference type="PANTHER" id="PTHR43297">
    <property type="entry name" value="OLIGOPEPTIDE TRANSPORT ATP-BINDING PROTEIN APPD"/>
    <property type="match status" value="1"/>
</dbReference>
<dbReference type="PROSITE" id="PS50893">
    <property type="entry name" value="ABC_TRANSPORTER_2"/>
    <property type="match status" value="1"/>
</dbReference>
<dbReference type="GO" id="GO:0015833">
    <property type="term" value="P:peptide transport"/>
    <property type="evidence" value="ECO:0007669"/>
    <property type="project" value="InterPro"/>
</dbReference>
<evidence type="ECO:0000256" key="2">
    <source>
        <dbReference type="ARBA" id="ARBA00005417"/>
    </source>
</evidence>
<sequence length="318" mass="34660">MKLLEVKNLKTYFDTSKGQLKAVDDVSFDLDYGEALGLVGESGCGKTTSALSICRLLPKEGKVYGGEILLEGSDLAKLSDDEIRRHRWKDISVIFQGAMNALNPVMNIGDQIAEAVMLHDGLSKADALKRAGDLLELVEISRGRVANYPHEFSGGMKQRVMIAMALACNPKVVIGDEPTTALDVMVQAQILNLLEKLRKELNMGLILITHDLSILGETCDKIAVMYAGKIVESGTVADIFENAKHPYTKKLIGCFPNVEKEKRIPDGIKGAPANMLHPPAGCPFHPRCEMAAEQCRVEIPQQKKAGTSHQVACHLAEV</sequence>
<reference evidence="11 12" key="1">
    <citation type="submission" date="2018-08" db="EMBL/GenBank/DDBJ databases">
        <title>A genome reference for cultivated species of the human gut microbiota.</title>
        <authorList>
            <person name="Zou Y."/>
            <person name="Xue W."/>
            <person name="Luo G."/>
        </authorList>
    </citation>
    <scope>NUCLEOTIDE SEQUENCE [LARGE SCALE GENOMIC DNA]</scope>
    <source>
        <strain evidence="11 12">AM07-24</strain>
    </source>
</reference>
<protein>
    <submittedName>
        <fullName evidence="11">ABC transporter ATP-binding protein</fullName>
    </submittedName>
</protein>
<dbReference type="InterPro" id="IPR003593">
    <property type="entry name" value="AAA+_ATPase"/>
</dbReference>
<organism evidence="11 12">
    <name type="scientific">Emergencia timonensis</name>
    <dbReference type="NCBI Taxonomy" id="1776384"/>
    <lineage>
        <taxon>Bacteria</taxon>
        <taxon>Bacillati</taxon>
        <taxon>Bacillota</taxon>
        <taxon>Clostridia</taxon>
        <taxon>Peptostreptococcales</taxon>
        <taxon>Anaerovoracaceae</taxon>
        <taxon>Emergencia</taxon>
    </lineage>
</organism>
<gene>
    <name evidence="11" type="ORF">DW099_17555</name>
</gene>
<dbReference type="GO" id="GO:0016887">
    <property type="term" value="F:ATP hydrolysis activity"/>
    <property type="evidence" value="ECO:0007669"/>
    <property type="project" value="InterPro"/>
</dbReference>
<keyword evidence="12" id="KW-1185">Reference proteome</keyword>
<evidence type="ECO:0000256" key="6">
    <source>
        <dbReference type="ARBA" id="ARBA00022741"/>
    </source>
</evidence>
<dbReference type="Pfam" id="PF08352">
    <property type="entry name" value="oligo_HPY"/>
    <property type="match status" value="1"/>
</dbReference>
<evidence type="ECO:0000256" key="9">
    <source>
        <dbReference type="ARBA" id="ARBA00023136"/>
    </source>
</evidence>
<dbReference type="OrthoDB" id="9809450at2"/>
<dbReference type="GO" id="GO:0005886">
    <property type="term" value="C:plasma membrane"/>
    <property type="evidence" value="ECO:0007669"/>
    <property type="project" value="UniProtKB-SubCell"/>
</dbReference>
<evidence type="ECO:0000313" key="11">
    <source>
        <dbReference type="EMBL" id="RHJ84008.1"/>
    </source>
</evidence>
<dbReference type="RefSeq" id="WP_118336536.1">
    <property type="nucleotide sequence ID" value="NZ_AP025567.1"/>
</dbReference>
<proteinExistence type="inferred from homology"/>
<dbReference type="PROSITE" id="PS00211">
    <property type="entry name" value="ABC_TRANSPORTER_1"/>
    <property type="match status" value="1"/>
</dbReference>
<keyword evidence="5" id="KW-0997">Cell inner membrane</keyword>
<dbReference type="InterPro" id="IPR013563">
    <property type="entry name" value="Oligopep_ABC_C"/>
</dbReference>